<name>A0ABR3FBE9_9AGAR</name>
<comment type="caution">
    <text evidence="1">The sequence shown here is derived from an EMBL/GenBank/DDBJ whole genome shotgun (WGS) entry which is preliminary data.</text>
</comment>
<gene>
    <name evidence="1" type="ORF">V5O48_009467</name>
</gene>
<dbReference type="Proteomes" id="UP001465976">
    <property type="component" value="Unassembled WGS sequence"/>
</dbReference>
<evidence type="ECO:0000313" key="1">
    <source>
        <dbReference type="EMBL" id="KAL0572502.1"/>
    </source>
</evidence>
<dbReference type="EMBL" id="JBAHYK010000623">
    <property type="protein sequence ID" value="KAL0572502.1"/>
    <property type="molecule type" value="Genomic_DNA"/>
</dbReference>
<sequence>MEDEQPGRWEVFHRDSLYVRVQEKEEADFVKNQYRYLPKVLKGKLLERPAEVTLDADESQSGLDDVDAYRLFHVRRFFLSLEGFYEGKLDLTGRHKQRFEDLSSRYGRFKQDMKTLRETVESEEYQEQNRRGRMCTFTRYIMKDEGLWQDFRLRWKLPRLVDFGTLEDHSNDLERVIKRAKRTPKFQKLCIKDLPQELIDHIFSLAKLSEARRLASACKLMKEIGASYLYHTRSVTLNLAKHDDLLSMIRNQDSMEALDQLASDRSSELIRLVGFLVSRPDLTDAVQNLTIIDGWRMWARELRPVRPYMYDKIFYGPISSSLHILLASCKGLINLTIRHFAITSDWLRAISQMPQLHTLEFHFACINEDIPIAPQVLNLRWDEARYDERELSMRETTGRGIWYTLLLFPNLITFNHNLSRTYASWLPAQDVVNGSDHFCRGLRRLSLAVVWACVPALTTWIQSSLLRTGASCTLTHFKLRTDRSAPDEYIIPLLESLQSAPLEVLVLDGIREGSLELIRRIVQLFPDLIGLTLIRRENRSQRESKLASWPYQSWEYALELRGFRQLRYFGWNYRVPVLDVTPYALLGFEAAVEGCTDETLYEIHGDDEEYFLDESSIALPLASRCPTLELVGLEERLPRHIKISRGPNGEVKTSDERYNVLQNMQDWNPHEFEFGWKPVVPRSEDAIA</sequence>
<reference evidence="1 2" key="1">
    <citation type="submission" date="2024-02" db="EMBL/GenBank/DDBJ databases">
        <title>A draft genome for the cacao thread blight pathogen Marasmius crinis-equi.</title>
        <authorList>
            <person name="Cohen S.P."/>
            <person name="Baruah I.K."/>
            <person name="Amoako-Attah I."/>
            <person name="Bukari Y."/>
            <person name="Meinhardt L.W."/>
            <person name="Bailey B.A."/>
        </authorList>
    </citation>
    <scope>NUCLEOTIDE SEQUENCE [LARGE SCALE GENOMIC DNA]</scope>
    <source>
        <strain evidence="1 2">GH-76</strain>
    </source>
</reference>
<evidence type="ECO:0008006" key="3">
    <source>
        <dbReference type="Google" id="ProtNLM"/>
    </source>
</evidence>
<proteinExistence type="predicted"/>
<organism evidence="1 2">
    <name type="scientific">Marasmius crinis-equi</name>
    <dbReference type="NCBI Taxonomy" id="585013"/>
    <lineage>
        <taxon>Eukaryota</taxon>
        <taxon>Fungi</taxon>
        <taxon>Dikarya</taxon>
        <taxon>Basidiomycota</taxon>
        <taxon>Agaricomycotina</taxon>
        <taxon>Agaricomycetes</taxon>
        <taxon>Agaricomycetidae</taxon>
        <taxon>Agaricales</taxon>
        <taxon>Marasmiineae</taxon>
        <taxon>Marasmiaceae</taxon>
        <taxon>Marasmius</taxon>
    </lineage>
</organism>
<evidence type="ECO:0000313" key="2">
    <source>
        <dbReference type="Proteomes" id="UP001465976"/>
    </source>
</evidence>
<keyword evidence="2" id="KW-1185">Reference proteome</keyword>
<protein>
    <recommendedName>
        <fullName evidence="3">F-box domain-containing protein</fullName>
    </recommendedName>
</protein>
<accession>A0ABR3FBE9</accession>